<comment type="similarity">
    <text evidence="1">Belongs to the peptidase C59 family.</text>
</comment>
<evidence type="ECO:0000313" key="4">
    <source>
        <dbReference type="EMBL" id="MSA90046.1"/>
    </source>
</evidence>
<feature type="domain" description="Choloylglycine hydrolase/NAAA C-terminal" evidence="3">
    <location>
        <begin position="94"/>
        <end position="258"/>
    </location>
</feature>
<name>A0A6N7S9T8_9FIRM</name>
<evidence type="ECO:0000313" key="5">
    <source>
        <dbReference type="EMBL" id="MSC33776.1"/>
    </source>
</evidence>
<dbReference type="InterPro" id="IPR029132">
    <property type="entry name" value="CBAH/NAAA_C"/>
</dbReference>
<dbReference type="RefSeq" id="WP_154239169.1">
    <property type="nucleotide sequence ID" value="NZ_WKPI01000021.1"/>
</dbReference>
<dbReference type="Proteomes" id="UP000433575">
    <property type="component" value="Unassembled WGS sequence"/>
</dbReference>
<dbReference type="Gene3D" id="3.60.60.10">
    <property type="entry name" value="Penicillin V Acylase, Chain A"/>
    <property type="match status" value="1"/>
</dbReference>
<dbReference type="AlphaFoldDB" id="A0A6N7S9T8"/>
<organism evidence="4 6">
    <name type="scientific">Holdemania massiliensis</name>
    <dbReference type="NCBI Taxonomy" id="1468449"/>
    <lineage>
        <taxon>Bacteria</taxon>
        <taxon>Bacillati</taxon>
        <taxon>Bacillota</taxon>
        <taxon>Erysipelotrichia</taxon>
        <taxon>Erysipelotrichales</taxon>
        <taxon>Erysipelotrichaceae</taxon>
        <taxon>Holdemania</taxon>
    </lineage>
</organism>
<evidence type="ECO:0000259" key="3">
    <source>
        <dbReference type="Pfam" id="PF02275"/>
    </source>
</evidence>
<evidence type="ECO:0000256" key="1">
    <source>
        <dbReference type="ARBA" id="ARBA00006625"/>
    </source>
</evidence>
<proteinExistence type="inferred from homology"/>
<dbReference type="InterPro" id="IPR029055">
    <property type="entry name" value="Ntn_hydrolases_N"/>
</dbReference>
<keyword evidence="2 4" id="KW-0378">Hydrolase</keyword>
<keyword evidence="7" id="KW-1185">Reference proteome</keyword>
<sequence>MKKTIKRLLFGLLAVLIIVIAAFGLMFGKEIQTIASIKKVDDYGMYSIEYKADYGLDKLVESGGASSDSELVNFVVGNLLKGLPLKFNIPDFGCSTFQAKTDDGDWLFGRNYDLNYVPSMIVKTNPKNGYASLSVANISVLGYDADKLPDNFASGIMSLAAPYVMMDGMNEMGFSIGVLLIKDEPTQQNTDKLDLTTTSAMRWLLDKAANVEEAITMLENMDMHASANASYHFQMADAQGNSAVIEYIDNELRVIRKEPDGLQYLTNFLISEDVYGFGKGQDRYEILENTLTQNHGILSEMESMDLLQAVSQDKISEDTGKQTATQWSVVYNNTKKTAKIVAGRNYDTVIEVSLSR</sequence>
<dbReference type="GO" id="GO:0016787">
    <property type="term" value="F:hydrolase activity"/>
    <property type="evidence" value="ECO:0007669"/>
    <property type="project" value="UniProtKB-KW"/>
</dbReference>
<comment type="caution">
    <text evidence="4">The sequence shown here is derived from an EMBL/GenBank/DDBJ whole genome shotgun (WGS) entry which is preliminary data.</text>
</comment>
<gene>
    <name evidence="5" type="ORF">GKD88_11660</name>
    <name evidence="4" type="ORF">GKE08_11985</name>
</gene>
<dbReference type="PANTHER" id="PTHR35527:SF2">
    <property type="entry name" value="HYDROLASE"/>
    <property type="match status" value="1"/>
</dbReference>
<dbReference type="Proteomes" id="UP000480929">
    <property type="component" value="Unassembled WGS sequence"/>
</dbReference>
<protein>
    <submittedName>
        <fullName evidence="4">Linear amide C-N hydrolase</fullName>
    </submittedName>
</protein>
<evidence type="ECO:0000313" key="6">
    <source>
        <dbReference type="Proteomes" id="UP000433575"/>
    </source>
</evidence>
<accession>A0A6N7S9T8</accession>
<evidence type="ECO:0000256" key="2">
    <source>
        <dbReference type="ARBA" id="ARBA00022801"/>
    </source>
</evidence>
<dbReference type="EMBL" id="WKPI01000021">
    <property type="protein sequence ID" value="MSC33776.1"/>
    <property type="molecule type" value="Genomic_DNA"/>
</dbReference>
<dbReference type="InterPro" id="IPR052193">
    <property type="entry name" value="Peptidase_C59"/>
</dbReference>
<dbReference type="OrthoDB" id="8617387at2"/>
<dbReference type="SUPFAM" id="SSF56235">
    <property type="entry name" value="N-terminal nucleophile aminohydrolases (Ntn hydrolases)"/>
    <property type="match status" value="1"/>
</dbReference>
<evidence type="ECO:0000313" key="7">
    <source>
        <dbReference type="Proteomes" id="UP000480929"/>
    </source>
</evidence>
<dbReference type="Pfam" id="PF02275">
    <property type="entry name" value="CBAH"/>
    <property type="match status" value="1"/>
</dbReference>
<dbReference type="EMBL" id="WKPJ01000019">
    <property type="protein sequence ID" value="MSA90046.1"/>
    <property type="molecule type" value="Genomic_DNA"/>
</dbReference>
<reference evidence="6 7" key="1">
    <citation type="journal article" date="2019" name="Nat. Med.">
        <title>A library of human gut bacterial isolates paired with longitudinal multiomics data enables mechanistic microbiome research.</title>
        <authorList>
            <person name="Poyet M."/>
            <person name="Groussin M."/>
            <person name="Gibbons S.M."/>
            <person name="Avila-Pacheco J."/>
            <person name="Jiang X."/>
            <person name="Kearney S.M."/>
            <person name="Perrotta A.R."/>
            <person name="Berdy B."/>
            <person name="Zhao S."/>
            <person name="Lieberman T.D."/>
            <person name="Swanson P.K."/>
            <person name="Smith M."/>
            <person name="Roesemann S."/>
            <person name="Alexander J.E."/>
            <person name="Rich S.A."/>
            <person name="Livny J."/>
            <person name="Vlamakis H."/>
            <person name="Clish C."/>
            <person name="Bullock K."/>
            <person name="Deik A."/>
            <person name="Scott J."/>
            <person name="Pierce K.A."/>
            <person name="Xavier R.J."/>
            <person name="Alm E.J."/>
        </authorList>
    </citation>
    <scope>NUCLEOTIDE SEQUENCE [LARGE SCALE GENOMIC DNA]</scope>
    <source>
        <strain evidence="4 6">BIOML-A4</strain>
        <strain evidence="5 7">BIOML-A5</strain>
    </source>
</reference>
<dbReference type="PANTHER" id="PTHR35527">
    <property type="entry name" value="CHOLOYLGLYCINE HYDROLASE"/>
    <property type="match status" value="1"/>
</dbReference>